<dbReference type="OrthoDB" id="4983773at2"/>
<dbReference type="Gene3D" id="2.60.40.10">
    <property type="entry name" value="Immunoglobulins"/>
    <property type="match status" value="1"/>
</dbReference>
<reference evidence="2 3" key="1">
    <citation type="journal article" date="2013" name="ISME J.">
        <title>A metabolic model for members of the genus Tetrasphaera involved in enhanced biological phosphorus removal.</title>
        <authorList>
            <person name="Kristiansen R."/>
            <person name="Nguyen H.T.T."/>
            <person name="Saunders A.M."/>
            <person name="Nielsen J.L."/>
            <person name="Wimmer R."/>
            <person name="Le V.Q."/>
            <person name="McIlroy S.J."/>
            <person name="Petrovski S."/>
            <person name="Seviour R.J."/>
            <person name="Calteau A."/>
            <person name="Nielsen K.L."/>
            <person name="Nielsen P.H."/>
        </authorList>
    </citation>
    <scope>NUCLEOTIDE SEQUENCE [LARGE SCALE GENOMIC DNA]</scope>
    <source>
        <strain evidence="2 3">Ben 74</strain>
    </source>
</reference>
<dbReference type="InterPro" id="IPR013783">
    <property type="entry name" value="Ig-like_fold"/>
</dbReference>
<name>A0A077MAQ0_9MICO</name>
<gene>
    <name evidence="2" type="ORF">BN13_130004</name>
</gene>
<feature type="region of interest" description="Disordered" evidence="1">
    <location>
        <begin position="1"/>
        <end position="21"/>
    </location>
</feature>
<keyword evidence="3" id="KW-1185">Reference proteome</keyword>
<dbReference type="GO" id="GO:0005975">
    <property type="term" value="P:carbohydrate metabolic process"/>
    <property type="evidence" value="ECO:0007669"/>
    <property type="project" value="UniProtKB-ARBA"/>
</dbReference>
<sequence>MTFTVNSTADPPDSGKNGQCKTATNVCTLRAALMEANWATQAVTVNFNIAGSGTKTIQIGSRLPTLTNKSGVTINGYSQPGSSVNTSTVVSNAQIKIEIRGNGPTSFDGLVFQGTSNNVVRGISIYNFINQILVTGLTADNNRIVGNIVCTNAAATVQSAVSGKQIGIVLQKGASGNKVGTPAPADRNVVSGCGNRGIVLSFQPTVNNTIQNNIVGLTPNGAAARPNRSNAVDINYTDHNLVGGDGPGMANIISGNGGSAVEDSHGKGNHDNQIVGNLLGTTPTGAAASYAANALWGIRFEGPYFCGKPGKPNPGGCTDAQVVEGVPHNNYARANVIVSNRSGGIMIDKGHNRVSITGNWIGVTKSGSNAGNSIGGIMLQRGPWNQTISGNIIANSPTAIQISSVGGDPTGKEQTTYGNLISRNSMFNTNGIIFNYVSSASMVQHGMKPPTLVAGSGKKVTGKTCAGCTVELFVAAGSGVKAGRTYLATVTANSAGTFSATLSGASSGSPITATATNKTRDTSQFQTPVTLKS</sequence>
<organism evidence="2 3">
    <name type="scientific">Nostocoides jenkinsii Ben 74</name>
    <dbReference type="NCBI Taxonomy" id="1193518"/>
    <lineage>
        <taxon>Bacteria</taxon>
        <taxon>Bacillati</taxon>
        <taxon>Actinomycetota</taxon>
        <taxon>Actinomycetes</taxon>
        <taxon>Micrococcales</taxon>
        <taxon>Intrasporangiaceae</taxon>
        <taxon>Nostocoides</taxon>
    </lineage>
</organism>
<feature type="region of interest" description="Disordered" evidence="1">
    <location>
        <begin position="503"/>
        <end position="533"/>
    </location>
</feature>
<dbReference type="EMBL" id="CAJC01000035">
    <property type="protein sequence ID" value="CCI51862.1"/>
    <property type="molecule type" value="Genomic_DNA"/>
</dbReference>
<evidence type="ECO:0000313" key="2">
    <source>
        <dbReference type="EMBL" id="CCI51862.1"/>
    </source>
</evidence>
<dbReference type="RefSeq" id="WP_048544404.1">
    <property type="nucleotide sequence ID" value="NZ_HF571038.1"/>
</dbReference>
<evidence type="ECO:0008006" key="4">
    <source>
        <dbReference type="Google" id="ProtNLM"/>
    </source>
</evidence>
<comment type="caution">
    <text evidence="2">The sequence shown here is derived from an EMBL/GenBank/DDBJ whole genome shotgun (WGS) entry which is preliminary data.</text>
</comment>
<proteinExistence type="predicted"/>
<evidence type="ECO:0000256" key="1">
    <source>
        <dbReference type="SAM" id="MobiDB-lite"/>
    </source>
</evidence>
<dbReference type="Proteomes" id="UP000035720">
    <property type="component" value="Unassembled WGS sequence"/>
</dbReference>
<dbReference type="STRING" id="1193518.BN13_130004"/>
<evidence type="ECO:0000313" key="3">
    <source>
        <dbReference type="Proteomes" id="UP000035720"/>
    </source>
</evidence>
<accession>A0A077MAQ0</accession>
<dbReference type="AlphaFoldDB" id="A0A077MAQ0"/>
<protein>
    <recommendedName>
        <fullName evidence="4">Right handed beta helix domain-containing protein</fullName>
    </recommendedName>
</protein>